<dbReference type="Proteomes" id="UP001323798">
    <property type="component" value="Chromosome"/>
</dbReference>
<name>A0ABZ0SNG2_9MICO</name>
<accession>A0ABZ0SNG2</accession>
<dbReference type="RefSeq" id="WP_320942434.1">
    <property type="nucleotide sequence ID" value="NZ_BAABEU010000003.1"/>
</dbReference>
<dbReference type="EMBL" id="CP139368">
    <property type="protein sequence ID" value="WPR89720.1"/>
    <property type="molecule type" value="Genomic_DNA"/>
</dbReference>
<keyword evidence="2" id="KW-1185">Reference proteome</keyword>
<reference evidence="1 2" key="1">
    <citation type="submission" date="2023-11" db="EMBL/GenBank/DDBJ databases">
        <title>Genome sequence of Microbacterium rhizosphaerae KACC 19337.</title>
        <authorList>
            <person name="Choi H."/>
            <person name="Kim S."/>
            <person name="Kim Y."/>
            <person name="Kwon S.-W."/>
            <person name="Heo J."/>
        </authorList>
    </citation>
    <scope>NUCLEOTIDE SEQUENCE [LARGE SCALE GENOMIC DNA]</scope>
    <source>
        <strain evidence="1 2">KACC 19337</strain>
    </source>
</reference>
<evidence type="ECO:0000313" key="2">
    <source>
        <dbReference type="Proteomes" id="UP001323798"/>
    </source>
</evidence>
<dbReference type="SUPFAM" id="SSF54909">
    <property type="entry name" value="Dimeric alpha+beta barrel"/>
    <property type="match status" value="1"/>
</dbReference>
<evidence type="ECO:0000313" key="1">
    <source>
        <dbReference type="EMBL" id="WPR89720.1"/>
    </source>
</evidence>
<proteinExistence type="predicted"/>
<dbReference type="InterPro" id="IPR011008">
    <property type="entry name" value="Dimeric_a/b-barrel"/>
</dbReference>
<gene>
    <name evidence="1" type="ORF">SM116_00070</name>
</gene>
<organism evidence="1 2">
    <name type="scientific">Microbacterium rhizosphaerae</name>
    <dbReference type="NCBI Taxonomy" id="1678237"/>
    <lineage>
        <taxon>Bacteria</taxon>
        <taxon>Bacillati</taxon>
        <taxon>Actinomycetota</taxon>
        <taxon>Actinomycetes</taxon>
        <taxon>Micrococcales</taxon>
        <taxon>Microbacteriaceae</taxon>
        <taxon>Microbacterium</taxon>
    </lineage>
</organism>
<protein>
    <recommendedName>
        <fullName evidence="3">Antibiotic biosynthesis monooxygenase</fullName>
    </recommendedName>
</protein>
<sequence length="109" mass="11752">MAVVLIARFAGDVEQLTAAYDMAHRIIMDRGGAPGELRHHCAVDEDALYIITVWESETAVRARWASPEFEAVLASGGFPSPRTAEISILQLHATEPPLSVGGEGAHERS</sequence>
<evidence type="ECO:0008006" key="3">
    <source>
        <dbReference type="Google" id="ProtNLM"/>
    </source>
</evidence>